<evidence type="ECO:0000313" key="2">
    <source>
        <dbReference type="Proteomes" id="UP000008281"/>
    </source>
</evidence>
<dbReference type="AlphaFoldDB" id="E3LV81"/>
<dbReference type="HOGENOM" id="CLU_1215765_0_0_1"/>
<dbReference type="InterPro" id="IPR032675">
    <property type="entry name" value="LRR_dom_sf"/>
</dbReference>
<name>E3LV81_CAERE</name>
<dbReference type="Gene3D" id="3.80.10.10">
    <property type="entry name" value="Ribonuclease Inhibitor"/>
    <property type="match status" value="1"/>
</dbReference>
<dbReference type="SUPFAM" id="SSF52047">
    <property type="entry name" value="RNI-like"/>
    <property type="match status" value="1"/>
</dbReference>
<dbReference type="Proteomes" id="UP000008281">
    <property type="component" value="Unassembled WGS sequence"/>
</dbReference>
<dbReference type="eggNOG" id="KOG0504">
    <property type="taxonomic scope" value="Eukaryota"/>
</dbReference>
<protein>
    <submittedName>
        <fullName evidence="1">Uncharacterized protein</fullName>
    </submittedName>
</protein>
<accession>E3LV81</accession>
<dbReference type="STRING" id="31234.E3LV81"/>
<keyword evidence="2" id="KW-1185">Reference proteome</keyword>
<organism evidence="2">
    <name type="scientific">Caenorhabditis remanei</name>
    <name type="common">Caenorhabditis vulgaris</name>
    <dbReference type="NCBI Taxonomy" id="31234"/>
    <lineage>
        <taxon>Eukaryota</taxon>
        <taxon>Metazoa</taxon>
        <taxon>Ecdysozoa</taxon>
        <taxon>Nematoda</taxon>
        <taxon>Chromadorea</taxon>
        <taxon>Rhabditida</taxon>
        <taxon>Rhabditina</taxon>
        <taxon>Rhabditomorpha</taxon>
        <taxon>Rhabditoidea</taxon>
        <taxon>Rhabditidae</taxon>
        <taxon>Peloderinae</taxon>
        <taxon>Caenorhabditis</taxon>
    </lineage>
</organism>
<proteinExistence type="predicted"/>
<dbReference type="EMBL" id="DS268416">
    <property type="protein sequence ID" value="EFP12576.1"/>
    <property type="molecule type" value="Genomic_DNA"/>
</dbReference>
<evidence type="ECO:0000313" key="1">
    <source>
        <dbReference type="EMBL" id="EFP12576.1"/>
    </source>
</evidence>
<gene>
    <name evidence="1" type="ORF">CRE_29693</name>
</gene>
<sequence>MTEITKTLNKCERPQNSKIDISFCELSMEDESNLQDLIDECSSLKIANTFSKSRFSRIFEKPKNRLEKLELICVDFRDESQIISIFKSCQSLKTLNLSGIRVASSTTSFMDPQLPAAIIALPHLVNLDLSFNSSWISEQNWNQLLKELEKLEELAMNETKCDVQFESDWLPHLSIFSARGSDLHWDSIFEMLSVSDRITRVDVRFSTIDSSLPEELQKGNLRIGDILY</sequence>
<dbReference type="OrthoDB" id="5860255at2759"/>
<reference evidence="1" key="1">
    <citation type="submission" date="2007-07" db="EMBL/GenBank/DDBJ databases">
        <title>PCAP assembly of the Caenorhabditis remanei genome.</title>
        <authorList>
            <consortium name="The Caenorhabditis remanei Sequencing Consortium"/>
            <person name="Wilson R.K."/>
        </authorList>
    </citation>
    <scope>NUCLEOTIDE SEQUENCE [LARGE SCALE GENOMIC DNA]</scope>
    <source>
        <strain evidence="1">PB4641</strain>
    </source>
</reference>